<protein>
    <submittedName>
        <fullName evidence="6">Putative F17-like fimbrial subunit</fullName>
    </submittedName>
</protein>
<dbReference type="InterPro" id="IPR050263">
    <property type="entry name" value="Bact_Fimbrial_Adh_Pro"/>
</dbReference>
<comment type="similarity">
    <text evidence="2">Belongs to the fimbrial protein family.</text>
</comment>
<feature type="signal peptide" evidence="5">
    <location>
        <begin position="1"/>
        <end position="25"/>
    </location>
</feature>
<dbReference type="GO" id="GO:0009289">
    <property type="term" value="C:pilus"/>
    <property type="evidence" value="ECO:0007669"/>
    <property type="project" value="UniProtKB-SubCell"/>
</dbReference>
<dbReference type="InterPro" id="IPR008966">
    <property type="entry name" value="Adhesion_dom_sf"/>
</dbReference>
<dbReference type="SUPFAM" id="SSF49401">
    <property type="entry name" value="Bacterial adhesins"/>
    <property type="match status" value="1"/>
</dbReference>
<dbReference type="PANTHER" id="PTHR33420:SF3">
    <property type="entry name" value="FIMBRIAL SUBUNIT ELFA"/>
    <property type="match status" value="1"/>
</dbReference>
<feature type="chain" id="PRO_5002672182" evidence="5">
    <location>
        <begin position="26"/>
        <end position="216"/>
    </location>
</feature>
<evidence type="ECO:0000256" key="2">
    <source>
        <dbReference type="ARBA" id="ARBA00006671"/>
    </source>
</evidence>
<keyword evidence="3 5" id="KW-0732">Signal</keyword>
<reference evidence="6 7" key="1">
    <citation type="journal article" date="2007" name="Genome Biol.">
        <title>Characterization and modeling of the Haemophilus influenzae core and supragenomes based on the complete genomic sequences of Rd and 12 clinical nontypeable strains.</title>
        <authorList>
            <person name="Hogg J.S."/>
            <person name="Hu F.Z."/>
            <person name="Janto B."/>
            <person name="Boissy R."/>
            <person name="Hayes J."/>
            <person name="Keefe R."/>
            <person name="Post J.C."/>
            <person name="Ehrlich G.D."/>
        </authorList>
    </citation>
    <scope>NUCLEOTIDE SEQUENCE [LARGE SCALE GENOMIC DNA]</scope>
    <source>
        <strain evidence="6 7">R3021</strain>
    </source>
</reference>
<dbReference type="Pfam" id="PF16970">
    <property type="entry name" value="FimA"/>
    <property type="match status" value="1"/>
</dbReference>
<organism evidence="6 7">
    <name type="scientific">Haemophilus influenzae R3021</name>
    <dbReference type="NCBI Taxonomy" id="375432"/>
    <lineage>
        <taxon>Bacteria</taxon>
        <taxon>Pseudomonadati</taxon>
        <taxon>Pseudomonadota</taxon>
        <taxon>Gammaproteobacteria</taxon>
        <taxon>Pasteurellales</taxon>
        <taxon>Pasteurellaceae</taxon>
        <taxon>Haemophilus</taxon>
    </lineage>
</organism>
<dbReference type="Proteomes" id="UP000003798">
    <property type="component" value="Unassembled WGS sequence"/>
</dbReference>
<sequence length="216" mass="23204">MEQFIMKKTLLGSLILLAFAGNVQAAANTETSGKVTFFGKVVENTCKVKTENKDMAVVLNNVGKNSLSTKGNTAMPTPFTITLQNCNPTGINANNKATKVGIYFHSWTNSDNTNEYTLKNTKESDTDGAKKVNIQLVEADGTKNINVVGKATTDFYTQNNNGADAPVLNAKHISGSTVLGTANDDFNLHFISQYYATGPATAGKVQTSVDFQIAYE</sequence>
<dbReference type="Gene3D" id="2.60.40.1090">
    <property type="entry name" value="Fimbrial-type adhesion domain"/>
    <property type="match status" value="1"/>
</dbReference>
<evidence type="ECO:0000256" key="3">
    <source>
        <dbReference type="ARBA" id="ARBA00022729"/>
    </source>
</evidence>
<evidence type="ECO:0000256" key="1">
    <source>
        <dbReference type="ARBA" id="ARBA00004561"/>
    </source>
</evidence>
<evidence type="ECO:0000313" key="7">
    <source>
        <dbReference type="Proteomes" id="UP000003798"/>
    </source>
</evidence>
<gene>
    <name evidence="6" type="ORF">CGSHi22421_03668</name>
</gene>
<proteinExistence type="inferred from homology"/>
<dbReference type="AlphaFoldDB" id="A4N4B3"/>
<dbReference type="PANTHER" id="PTHR33420">
    <property type="entry name" value="FIMBRIAL SUBUNIT ELFA-RELATED"/>
    <property type="match status" value="1"/>
</dbReference>
<comment type="subcellular location">
    <subcellularLocation>
        <location evidence="1">Fimbrium</location>
    </subcellularLocation>
</comment>
<name>A4N4B3_HAEIF</name>
<dbReference type="EMBL" id="AAZE01000007">
    <property type="protein sequence ID" value="EDJ90916.1"/>
    <property type="molecule type" value="Genomic_DNA"/>
</dbReference>
<evidence type="ECO:0000313" key="6">
    <source>
        <dbReference type="EMBL" id="EDJ90916.1"/>
    </source>
</evidence>
<dbReference type="GO" id="GO:0043709">
    <property type="term" value="P:cell adhesion involved in single-species biofilm formation"/>
    <property type="evidence" value="ECO:0007669"/>
    <property type="project" value="TreeGrafter"/>
</dbReference>
<dbReference type="InterPro" id="IPR039458">
    <property type="entry name" value="FimA-like"/>
</dbReference>
<evidence type="ECO:0000256" key="5">
    <source>
        <dbReference type="SAM" id="SignalP"/>
    </source>
</evidence>
<keyword evidence="4" id="KW-0281">Fimbrium</keyword>
<dbReference type="InterPro" id="IPR036937">
    <property type="entry name" value="Adhesion_dom_fimbrial_sf"/>
</dbReference>
<accession>A4N4B3</accession>
<evidence type="ECO:0000256" key="4">
    <source>
        <dbReference type="ARBA" id="ARBA00023263"/>
    </source>
</evidence>